<dbReference type="InterPro" id="IPR051267">
    <property type="entry name" value="STEAP_metalloreductase"/>
</dbReference>
<dbReference type="InterPro" id="IPR028939">
    <property type="entry name" value="P5C_Rdtase_cat_N"/>
</dbReference>
<dbReference type="Gene3D" id="3.40.50.720">
    <property type="entry name" value="NAD(P)-binding Rossmann-like Domain"/>
    <property type="match status" value="1"/>
</dbReference>
<evidence type="ECO:0000313" key="3">
    <source>
        <dbReference type="EMBL" id="OIQ90937.1"/>
    </source>
</evidence>
<reference evidence="3" key="1">
    <citation type="submission" date="2016-10" db="EMBL/GenBank/DDBJ databases">
        <title>Sequence of Gallionella enrichment culture.</title>
        <authorList>
            <person name="Poehlein A."/>
            <person name="Muehling M."/>
            <person name="Daniel R."/>
        </authorList>
    </citation>
    <scope>NUCLEOTIDE SEQUENCE</scope>
</reference>
<dbReference type="GO" id="GO:0008883">
    <property type="term" value="F:glutamyl-tRNA reductase activity"/>
    <property type="evidence" value="ECO:0007669"/>
    <property type="project" value="UniProtKB-EC"/>
</dbReference>
<protein>
    <submittedName>
        <fullName evidence="3">Glutamyl-tRNA reductase</fullName>
        <ecNumber evidence="3">1.2.1.70</ecNumber>
    </submittedName>
</protein>
<accession>A0A1J5R4V1</accession>
<feature type="domain" description="Pyrroline-5-carboxylate reductase catalytic N-terminal" evidence="2">
    <location>
        <begin position="3"/>
        <end position="88"/>
    </location>
</feature>
<evidence type="ECO:0000256" key="1">
    <source>
        <dbReference type="ARBA" id="ARBA00023002"/>
    </source>
</evidence>
<organism evidence="3">
    <name type="scientific">mine drainage metagenome</name>
    <dbReference type="NCBI Taxonomy" id="410659"/>
    <lineage>
        <taxon>unclassified sequences</taxon>
        <taxon>metagenomes</taxon>
        <taxon>ecological metagenomes</taxon>
    </lineage>
</organism>
<dbReference type="EMBL" id="MLJW01000275">
    <property type="protein sequence ID" value="OIQ90937.1"/>
    <property type="molecule type" value="Genomic_DNA"/>
</dbReference>
<name>A0A1J5R4V1_9ZZZZ</name>
<dbReference type="InterPro" id="IPR036291">
    <property type="entry name" value="NAD(P)-bd_dom_sf"/>
</dbReference>
<dbReference type="SUPFAM" id="SSF51735">
    <property type="entry name" value="NAD(P)-binding Rossmann-fold domains"/>
    <property type="match status" value="1"/>
</dbReference>
<comment type="caution">
    <text evidence="3">The sequence shown here is derived from an EMBL/GenBank/DDBJ whole genome shotgun (WGS) entry which is preliminary data.</text>
</comment>
<dbReference type="Pfam" id="PF03807">
    <property type="entry name" value="F420_oxidored"/>
    <property type="match status" value="1"/>
</dbReference>
<keyword evidence="1 3" id="KW-0560">Oxidoreductase</keyword>
<dbReference type="AlphaFoldDB" id="A0A1J5R4V1"/>
<dbReference type="EC" id="1.2.1.70" evidence="3"/>
<proteinExistence type="predicted"/>
<gene>
    <name evidence="3" type="primary">hemA_10</name>
    <name evidence="3" type="ORF">GALL_271420</name>
</gene>
<dbReference type="PANTHER" id="PTHR14239">
    <property type="entry name" value="DUDULIN-RELATED"/>
    <property type="match status" value="1"/>
</dbReference>
<sequence>MNVTILGTGNMGTAFAQQLHAAGHTVNIVGRDAAKAQALAARFGASAQRARAASSDVVVLATGYGDAVQALRDAELPDGAVVVDITNPLSADYMALTLGHTTSAAEQIAAANPGLHIVKAFNTVFAQRLAAGARVNEAGTVPVFVAADEASARQRVAELARSMGFDVIDAGPLRNARYLEPLAGLNIYLGYGAGLGTSIAPTWLRQA</sequence>
<dbReference type="PANTHER" id="PTHR14239:SF10">
    <property type="entry name" value="REDUCTASE"/>
    <property type="match status" value="1"/>
</dbReference>
<evidence type="ECO:0000259" key="2">
    <source>
        <dbReference type="Pfam" id="PF03807"/>
    </source>
</evidence>